<protein>
    <submittedName>
        <fullName evidence="2">Uncharacterized protein</fullName>
    </submittedName>
</protein>
<feature type="region of interest" description="Disordered" evidence="1">
    <location>
        <begin position="256"/>
        <end position="293"/>
    </location>
</feature>
<comment type="caution">
    <text evidence="2">The sequence shown here is derived from an EMBL/GenBank/DDBJ whole genome shotgun (WGS) entry which is preliminary data.</text>
</comment>
<feature type="region of interest" description="Disordered" evidence="1">
    <location>
        <begin position="1"/>
        <end position="22"/>
    </location>
</feature>
<organism evidence="2 3">
    <name type="scientific">Mycena metata</name>
    <dbReference type="NCBI Taxonomy" id="1033252"/>
    <lineage>
        <taxon>Eukaryota</taxon>
        <taxon>Fungi</taxon>
        <taxon>Dikarya</taxon>
        <taxon>Basidiomycota</taxon>
        <taxon>Agaricomycotina</taxon>
        <taxon>Agaricomycetes</taxon>
        <taxon>Agaricomycetidae</taxon>
        <taxon>Agaricales</taxon>
        <taxon>Marasmiineae</taxon>
        <taxon>Mycenaceae</taxon>
        <taxon>Mycena</taxon>
    </lineage>
</organism>
<sequence>MDHFYDRQEAAREESAGRQTNKRTQLESALVTECGSCRKSWKLCMPCDADGVLDEVVFVVQGILSNVNLVPISAGKMEPKKAIRLGQRAEICGLNSQTFEEALARIAQSQDKFQQYFGGQFAQKMSTQNGHFGRAIATSNRIFTMRADYPNEQSTSFEPGVDPLGALERMTTREIFHGPDNVVKYYRRAQNSSKELMLRASEASFSGWYPGGFKIGDIVDLEASLVAVQTMEGGIKVTCRLHALTLLDNTYSKVRRHEGGHDVGPTKSPRRKQHCEERQAKGLPRRQYRSDEE</sequence>
<evidence type="ECO:0000313" key="3">
    <source>
        <dbReference type="Proteomes" id="UP001215598"/>
    </source>
</evidence>
<proteinExistence type="predicted"/>
<dbReference type="AlphaFoldDB" id="A0AAD7GUX2"/>
<name>A0AAD7GUX2_9AGAR</name>
<keyword evidence="3" id="KW-1185">Reference proteome</keyword>
<dbReference type="Proteomes" id="UP001215598">
    <property type="component" value="Unassembled WGS sequence"/>
</dbReference>
<evidence type="ECO:0000256" key="1">
    <source>
        <dbReference type="SAM" id="MobiDB-lite"/>
    </source>
</evidence>
<evidence type="ECO:0000313" key="2">
    <source>
        <dbReference type="EMBL" id="KAJ7705922.1"/>
    </source>
</evidence>
<gene>
    <name evidence="2" type="ORF">B0H16DRAFT_1704446</name>
</gene>
<accession>A0AAD7GUX2</accession>
<dbReference type="EMBL" id="JARKIB010000462">
    <property type="protein sequence ID" value="KAJ7705922.1"/>
    <property type="molecule type" value="Genomic_DNA"/>
</dbReference>
<feature type="compositionally biased region" description="Basic and acidic residues" evidence="1">
    <location>
        <begin position="1"/>
        <end position="16"/>
    </location>
</feature>
<reference evidence="2" key="1">
    <citation type="submission" date="2023-03" db="EMBL/GenBank/DDBJ databases">
        <title>Massive genome expansion in bonnet fungi (Mycena s.s.) driven by repeated elements and novel gene families across ecological guilds.</title>
        <authorList>
            <consortium name="Lawrence Berkeley National Laboratory"/>
            <person name="Harder C.B."/>
            <person name="Miyauchi S."/>
            <person name="Viragh M."/>
            <person name="Kuo A."/>
            <person name="Thoen E."/>
            <person name="Andreopoulos B."/>
            <person name="Lu D."/>
            <person name="Skrede I."/>
            <person name="Drula E."/>
            <person name="Henrissat B."/>
            <person name="Morin E."/>
            <person name="Kohler A."/>
            <person name="Barry K."/>
            <person name="LaButti K."/>
            <person name="Morin E."/>
            <person name="Salamov A."/>
            <person name="Lipzen A."/>
            <person name="Mereny Z."/>
            <person name="Hegedus B."/>
            <person name="Baldrian P."/>
            <person name="Stursova M."/>
            <person name="Weitz H."/>
            <person name="Taylor A."/>
            <person name="Grigoriev I.V."/>
            <person name="Nagy L.G."/>
            <person name="Martin F."/>
            <person name="Kauserud H."/>
        </authorList>
    </citation>
    <scope>NUCLEOTIDE SEQUENCE</scope>
    <source>
        <strain evidence="2">CBHHK182m</strain>
    </source>
</reference>